<dbReference type="NCBIfam" id="TIGR01843">
    <property type="entry name" value="type_I_hlyD"/>
    <property type="match status" value="1"/>
</dbReference>
<sequence length="436" mass="48606">MSSPSDREFPMRTPVVIGLLGLALLIGGFGVWAATTNISGAIVASGQIEVDQNRQVVQHPDGGVVAEILVGEGDTVKIGDPLIRLDAIRVQSELNIVEGQYFELVARRARLQAERDGLDTVTFDEDVLTRAEADDEVAELVEGQRNLFSARRDSIAREIEQLSKRREQIADQTVGIEAQQTALIRQLELIEEELADQRSLLDKGLAQASRVLSLQREEARLSGTVGDLTAQKAQAEGRSTEIDIEILKLDTQRREEAITTLRDSQFRERELAEQRRALLERLDRMLITAPVSGVVYGLQVFAPRSVIRPADPLMYLVPQDRPLIIAAQVLPIHIDQLFLEQKVSLRFPALNQRETPELFGRVVQISADAFQDDGSKVSYYRAEIVLSEGEIDRLPKGSTLIPGMPVQAYIRTADRTPLAYLVKPFTDYFAKAFRET</sequence>
<keyword evidence="4 9" id="KW-1003">Cell membrane</keyword>
<dbReference type="PANTHER" id="PTHR30386">
    <property type="entry name" value="MEMBRANE FUSION SUBUNIT OF EMRAB-TOLC MULTIDRUG EFFLUX PUMP"/>
    <property type="match status" value="1"/>
</dbReference>
<dbReference type="GO" id="GO:0005886">
    <property type="term" value="C:plasma membrane"/>
    <property type="evidence" value="ECO:0007669"/>
    <property type="project" value="UniProtKB-SubCell"/>
</dbReference>
<dbReference type="InterPro" id="IPR050739">
    <property type="entry name" value="MFP"/>
</dbReference>
<dbReference type="EMBL" id="FZNN01000007">
    <property type="protein sequence ID" value="SNR49118.1"/>
    <property type="molecule type" value="Genomic_DNA"/>
</dbReference>
<name>A0A238WRT5_9RHOB</name>
<feature type="domain" description="AprE-like beta-barrel" evidence="11">
    <location>
        <begin position="323"/>
        <end position="412"/>
    </location>
</feature>
<keyword evidence="3 9" id="KW-0813">Transport</keyword>
<evidence type="ECO:0000256" key="8">
    <source>
        <dbReference type="ARBA" id="ARBA00023136"/>
    </source>
</evidence>
<comment type="similarity">
    <text evidence="2 9">Belongs to the membrane fusion protein (MFP) (TC 8.A.1) family.</text>
</comment>
<evidence type="ECO:0000259" key="10">
    <source>
        <dbReference type="Pfam" id="PF25994"/>
    </source>
</evidence>
<dbReference type="Proteomes" id="UP000198417">
    <property type="component" value="Unassembled WGS sequence"/>
</dbReference>
<reference evidence="12 13" key="1">
    <citation type="submission" date="2017-06" db="EMBL/GenBank/DDBJ databases">
        <authorList>
            <person name="Kim H.J."/>
            <person name="Triplett B.A."/>
        </authorList>
    </citation>
    <scope>NUCLEOTIDE SEQUENCE [LARGE SCALE GENOMIC DNA]</scope>
    <source>
        <strain evidence="12 13">DSM 29052</strain>
    </source>
</reference>
<evidence type="ECO:0000256" key="6">
    <source>
        <dbReference type="ARBA" id="ARBA00022692"/>
    </source>
</evidence>
<dbReference type="Gene3D" id="2.40.30.170">
    <property type="match status" value="1"/>
</dbReference>
<evidence type="ECO:0000256" key="5">
    <source>
        <dbReference type="ARBA" id="ARBA00022519"/>
    </source>
</evidence>
<accession>A0A238WRT5</accession>
<evidence type="ECO:0000256" key="1">
    <source>
        <dbReference type="ARBA" id="ARBA00004377"/>
    </source>
</evidence>
<dbReference type="AlphaFoldDB" id="A0A238WRT5"/>
<keyword evidence="7" id="KW-1133">Transmembrane helix</keyword>
<dbReference type="InterPro" id="IPR011053">
    <property type="entry name" value="Single_hybrid_motif"/>
</dbReference>
<evidence type="ECO:0000256" key="7">
    <source>
        <dbReference type="ARBA" id="ARBA00022989"/>
    </source>
</evidence>
<organism evidence="12 13">
    <name type="scientific">Puniceibacterium sediminis</name>
    <dbReference type="NCBI Taxonomy" id="1608407"/>
    <lineage>
        <taxon>Bacteria</taxon>
        <taxon>Pseudomonadati</taxon>
        <taxon>Pseudomonadota</taxon>
        <taxon>Alphaproteobacteria</taxon>
        <taxon>Rhodobacterales</taxon>
        <taxon>Paracoccaceae</taxon>
        <taxon>Puniceibacterium</taxon>
    </lineage>
</organism>
<dbReference type="PANTHER" id="PTHR30386:SF17">
    <property type="entry name" value="ALKALINE PROTEASE SECRETION PROTEIN APRE"/>
    <property type="match status" value="1"/>
</dbReference>
<dbReference type="Gene3D" id="2.40.50.100">
    <property type="match status" value="1"/>
</dbReference>
<dbReference type="GO" id="GO:0015031">
    <property type="term" value="P:protein transport"/>
    <property type="evidence" value="ECO:0007669"/>
    <property type="project" value="InterPro"/>
</dbReference>
<dbReference type="InterPro" id="IPR058781">
    <property type="entry name" value="HH_AprE-like"/>
</dbReference>
<evidence type="ECO:0000256" key="9">
    <source>
        <dbReference type="RuleBase" id="RU365093"/>
    </source>
</evidence>
<evidence type="ECO:0000256" key="4">
    <source>
        <dbReference type="ARBA" id="ARBA00022475"/>
    </source>
</evidence>
<evidence type="ECO:0000259" key="11">
    <source>
        <dbReference type="Pfam" id="PF26002"/>
    </source>
</evidence>
<evidence type="ECO:0000256" key="3">
    <source>
        <dbReference type="ARBA" id="ARBA00022448"/>
    </source>
</evidence>
<evidence type="ECO:0000313" key="12">
    <source>
        <dbReference type="EMBL" id="SNR49118.1"/>
    </source>
</evidence>
<dbReference type="RefSeq" id="WP_089270272.1">
    <property type="nucleotide sequence ID" value="NZ_FZNN01000007.1"/>
</dbReference>
<dbReference type="SUPFAM" id="SSF51230">
    <property type="entry name" value="Single hybrid motif"/>
    <property type="match status" value="1"/>
</dbReference>
<protein>
    <recommendedName>
        <fullName evidence="9">Membrane fusion protein (MFP) family protein</fullName>
    </recommendedName>
</protein>
<dbReference type="PRINTS" id="PR01490">
    <property type="entry name" value="RTXTOXIND"/>
</dbReference>
<dbReference type="InterPro" id="IPR010129">
    <property type="entry name" value="T1SS_HlyD"/>
</dbReference>
<evidence type="ECO:0000313" key="13">
    <source>
        <dbReference type="Proteomes" id="UP000198417"/>
    </source>
</evidence>
<dbReference type="Pfam" id="PF25994">
    <property type="entry name" value="HH_AprE"/>
    <property type="match status" value="1"/>
</dbReference>
<keyword evidence="5 9" id="KW-0997">Cell inner membrane</keyword>
<proteinExistence type="inferred from homology"/>
<keyword evidence="6" id="KW-0812">Transmembrane</keyword>
<evidence type="ECO:0000256" key="2">
    <source>
        <dbReference type="ARBA" id="ARBA00009477"/>
    </source>
</evidence>
<dbReference type="InterPro" id="IPR058982">
    <property type="entry name" value="Beta-barrel_AprE"/>
</dbReference>
<dbReference type="Pfam" id="PF26002">
    <property type="entry name" value="Beta-barrel_AprE"/>
    <property type="match status" value="1"/>
</dbReference>
<dbReference type="OrthoDB" id="9810980at2"/>
<feature type="domain" description="AprE-like long alpha-helical hairpin" evidence="10">
    <location>
        <begin position="90"/>
        <end position="278"/>
    </location>
</feature>
<keyword evidence="13" id="KW-1185">Reference proteome</keyword>
<gene>
    <name evidence="12" type="ORF">SAMN06265370_10727</name>
</gene>
<comment type="subcellular location">
    <subcellularLocation>
        <location evidence="1 9">Cell inner membrane</location>
        <topology evidence="1 9">Single-pass membrane protein</topology>
    </subcellularLocation>
</comment>
<keyword evidence="8" id="KW-0472">Membrane</keyword>